<proteinExistence type="predicted"/>
<protein>
    <recommendedName>
        <fullName evidence="2">SnoaL-like domain-containing protein</fullName>
    </recommendedName>
</protein>
<dbReference type="AlphaFoldDB" id="A0A382RV27"/>
<dbReference type="InterPro" id="IPR032710">
    <property type="entry name" value="NTF2-like_dom_sf"/>
</dbReference>
<feature type="non-terminal residue" evidence="1">
    <location>
        <position position="1"/>
    </location>
</feature>
<organism evidence="1">
    <name type="scientific">marine metagenome</name>
    <dbReference type="NCBI Taxonomy" id="408172"/>
    <lineage>
        <taxon>unclassified sequences</taxon>
        <taxon>metagenomes</taxon>
        <taxon>ecological metagenomes</taxon>
    </lineage>
</organism>
<dbReference type="EMBL" id="UINC01123801">
    <property type="protein sequence ID" value="SVD00521.1"/>
    <property type="molecule type" value="Genomic_DNA"/>
</dbReference>
<accession>A0A382RV27</accession>
<gene>
    <name evidence="1" type="ORF">METZ01_LOCUS353375</name>
</gene>
<evidence type="ECO:0008006" key="2">
    <source>
        <dbReference type="Google" id="ProtNLM"/>
    </source>
</evidence>
<feature type="non-terminal residue" evidence="1">
    <location>
        <position position="79"/>
    </location>
</feature>
<name>A0A382RV27_9ZZZZ</name>
<evidence type="ECO:0000313" key="1">
    <source>
        <dbReference type="EMBL" id="SVD00521.1"/>
    </source>
</evidence>
<reference evidence="1" key="1">
    <citation type="submission" date="2018-05" db="EMBL/GenBank/DDBJ databases">
        <authorList>
            <person name="Lanie J.A."/>
            <person name="Ng W.-L."/>
            <person name="Kazmierczak K.M."/>
            <person name="Andrzejewski T.M."/>
            <person name="Davidsen T.M."/>
            <person name="Wayne K.J."/>
            <person name="Tettelin H."/>
            <person name="Glass J.I."/>
            <person name="Rusch D."/>
            <person name="Podicherti R."/>
            <person name="Tsui H.-C.T."/>
            <person name="Winkler M.E."/>
        </authorList>
    </citation>
    <scope>NUCLEOTIDE SEQUENCE</scope>
</reference>
<dbReference type="SUPFAM" id="SSF54427">
    <property type="entry name" value="NTF2-like"/>
    <property type="match status" value="1"/>
</dbReference>
<dbReference type="Gene3D" id="3.10.450.50">
    <property type="match status" value="1"/>
</dbReference>
<sequence>MKLSNKETALQAIELLDLKHEPAVELYTENSMAYMLNHPPFDINAYKNIHAPKFFSAFPDLIHNIENIFEDGDTVVLEI</sequence>